<feature type="transmembrane region" description="Helical" evidence="9">
    <location>
        <begin position="85"/>
        <end position="109"/>
    </location>
</feature>
<keyword evidence="8 9" id="KW-0012">Acyltransferase</keyword>
<comment type="similarity">
    <text evidence="2 9">Belongs to the CN hydrolase family. Apolipoprotein N-acyltransferase subfamily.</text>
</comment>
<dbReference type="Pfam" id="PF20154">
    <property type="entry name" value="LNT_N"/>
    <property type="match status" value="1"/>
</dbReference>
<feature type="transmembrane region" description="Helical" evidence="9">
    <location>
        <begin position="53"/>
        <end position="73"/>
    </location>
</feature>
<evidence type="ECO:0000256" key="1">
    <source>
        <dbReference type="ARBA" id="ARBA00004651"/>
    </source>
</evidence>
<keyword evidence="3 9" id="KW-1003">Cell membrane</keyword>
<keyword evidence="6 9" id="KW-1133">Transmembrane helix</keyword>
<sequence>MKNYIHRLIRPFLALCVGAITPLAFAPYQLWPLAILSPCLLLLLIHHRSAKQAAFIGYCWGLGQFGFGISWVHVSIDTFGGLPKIASFSLMLLLVGYLSFYSGLFAWALNRFFPRAHWSRFLLASPVLWLTFDWLRGWVMTGFPWLWLGYSQIDSPLASFAPLGGVELITLVVLMCASSFSYVCLTHAWRFLLIPIALFSISFAFKAQTWVTPEPERTTTLAIIQGNIQQSLKWHPNQRWPTIMKYTDLSRENWDADIIIWPEAAIPAFELELGPYLSNLDSAARMNKSAVITGILNYNEQGQYFNSVLALGNTPYGGYRYDVEHRYHKHHLLPFGEFVPLEKWLRPLAPLFNLPMSSFSRGEYVQPNIFAANYAFAPALCYEIIFNEQLRTNVTEQTDFLLTLSNDAWFGRSNGPLQHMEIARMRALELGKPLVRSTNNGVTAITDQYGKITHQLPQFKTGVLRAEITPTRGQTPYYRWGSWPLYIWCSLSLAISFLVTRRH</sequence>
<dbReference type="UniPathway" id="UPA00666"/>
<evidence type="ECO:0000256" key="4">
    <source>
        <dbReference type="ARBA" id="ARBA00022679"/>
    </source>
</evidence>
<dbReference type="OrthoDB" id="9804277at2"/>
<keyword evidence="11" id="KW-0449">Lipoprotein</keyword>
<dbReference type="EMBL" id="FUXB01000008">
    <property type="protein sequence ID" value="SJZ92470.1"/>
    <property type="molecule type" value="Genomic_DNA"/>
</dbReference>
<dbReference type="InterPro" id="IPR004563">
    <property type="entry name" value="Apolipo_AcylTrfase"/>
</dbReference>
<evidence type="ECO:0000256" key="3">
    <source>
        <dbReference type="ARBA" id="ARBA00022475"/>
    </source>
</evidence>
<dbReference type="Proteomes" id="UP000190834">
    <property type="component" value="Unassembled WGS sequence"/>
</dbReference>
<dbReference type="PROSITE" id="PS50263">
    <property type="entry name" value="CN_HYDROLASE"/>
    <property type="match status" value="1"/>
</dbReference>
<keyword evidence="4 9" id="KW-0808">Transferase</keyword>
<evidence type="ECO:0000313" key="11">
    <source>
        <dbReference type="EMBL" id="SJZ92470.1"/>
    </source>
</evidence>
<gene>
    <name evidence="9" type="primary">lnt</name>
    <name evidence="11" type="ORF">SAMN02745782_01775</name>
</gene>
<name>A0A1T4PLP5_VIBCI</name>
<accession>A0A1T4PLP5</accession>
<organism evidence="11 12">
    <name type="scientific">Vibrio cincinnatiensis DSM 19608</name>
    <dbReference type="NCBI Taxonomy" id="1123491"/>
    <lineage>
        <taxon>Bacteria</taxon>
        <taxon>Pseudomonadati</taxon>
        <taxon>Pseudomonadota</taxon>
        <taxon>Gammaproteobacteria</taxon>
        <taxon>Vibrionales</taxon>
        <taxon>Vibrionaceae</taxon>
        <taxon>Vibrio</taxon>
    </lineage>
</organism>
<reference evidence="12" key="1">
    <citation type="submission" date="2017-02" db="EMBL/GenBank/DDBJ databases">
        <authorList>
            <person name="Varghese N."/>
            <person name="Submissions S."/>
        </authorList>
    </citation>
    <scope>NUCLEOTIDE SEQUENCE [LARGE SCALE GENOMIC DNA]</scope>
    <source>
        <strain evidence="12">DSM 19608</strain>
    </source>
</reference>
<dbReference type="PANTHER" id="PTHR38686:SF1">
    <property type="entry name" value="APOLIPOPROTEIN N-ACYLTRANSFERASE"/>
    <property type="match status" value="1"/>
</dbReference>
<dbReference type="PANTHER" id="PTHR38686">
    <property type="entry name" value="APOLIPOPROTEIN N-ACYLTRANSFERASE"/>
    <property type="match status" value="1"/>
</dbReference>
<dbReference type="InterPro" id="IPR003010">
    <property type="entry name" value="C-N_Hydrolase"/>
</dbReference>
<feature type="transmembrane region" description="Helical" evidence="9">
    <location>
        <begin position="121"/>
        <end position="148"/>
    </location>
</feature>
<dbReference type="CDD" id="cd07571">
    <property type="entry name" value="ALP_N-acyl_transferase"/>
    <property type="match status" value="1"/>
</dbReference>
<keyword evidence="12" id="KW-1185">Reference proteome</keyword>
<dbReference type="AlphaFoldDB" id="A0A1T4PLP5"/>
<proteinExistence type="inferred from homology"/>
<dbReference type="GO" id="GO:0016410">
    <property type="term" value="F:N-acyltransferase activity"/>
    <property type="evidence" value="ECO:0007669"/>
    <property type="project" value="UniProtKB-UniRule"/>
</dbReference>
<comment type="catalytic activity">
    <reaction evidence="9">
        <text>N-terminal S-1,2-diacyl-sn-glyceryl-L-cysteinyl-[lipoprotein] + a glycerophospholipid = N-acyl-S-1,2-diacyl-sn-glyceryl-L-cysteinyl-[lipoprotein] + a 2-acyl-sn-glycero-3-phospholipid + H(+)</text>
        <dbReference type="Rhea" id="RHEA:48228"/>
        <dbReference type="Rhea" id="RHEA-COMP:14681"/>
        <dbReference type="Rhea" id="RHEA-COMP:14684"/>
        <dbReference type="ChEBI" id="CHEBI:15378"/>
        <dbReference type="ChEBI" id="CHEBI:136912"/>
        <dbReference type="ChEBI" id="CHEBI:140656"/>
        <dbReference type="ChEBI" id="CHEBI:140657"/>
        <dbReference type="ChEBI" id="CHEBI:140660"/>
        <dbReference type="EC" id="2.3.1.269"/>
    </reaction>
</comment>
<feature type="domain" description="CN hydrolase" evidence="10">
    <location>
        <begin position="224"/>
        <end position="470"/>
    </location>
</feature>
<dbReference type="GeneID" id="70584048"/>
<dbReference type="Pfam" id="PF00795">
    <property type="entry name" value="CN_hydrolase"/>
    <property type="match status" value="1"/>
</dbReference>
<evidence type="ECO:0000256" key="5">
    <source>
        <dbReference type="ARBA" id="ARBA00022692"/>
    </source>
</evidence>
<evidence type="ECO:0000256" key="8">
    <source>
        <dbReference type="ARBA" id="ARBA00023315"/>
    </source>
</evidence>
<dbReference type="InterPro" id="IPR036526">
    <property type="entry name" value="C-N_Hydrolase_sf"/>
</dbReference>
<dbReference type="NCBIfam" id="TIGR00546">
    <property type="entry name" value="lnt"/>
    <property type="match status" value="1"/>
</dbReference>
<feature type="transmembrane region" description="Helical" evidence="9">
    <location>
        <begin position="192"/>
        <end position="211"/>
    </location>
</feature>
<keyword evidence="5 9" id="KW-0812">Transmembrane</keyword>
<evidence type="ECO:0000256" key="7">
    <source>
        <dbReference type="ARBA" id="ARBA00023136"/>
    </source>
</evidence>
<feature type="transmembrane region" description="Helical" evidence="9">
    <location>
        <begin position="168"/>
        <end position="185"/>
    </location>
</feature>
<comment type="subcellular location">
    <subcellularLocation>
        <location evidence="1 9">Cell membrane</location>
        <topology evidence="1 9">Multi-pass membrane protein</topology>
    </subcellularLocation>
</comment>
<evidence type="ECO:0000256" key="6">
    <source>
        <dbReference type="ARBA" id="ARBA00022989"/>
    </source>
</evidence>
<comment type="pathway">
    <text evidence="9">Protein modification; lipoprotein biosynthesis (N-acyl transfer).</text>
</comment>
<dbReference type="SUPFAM" id="SSF56317">
    <property type="entry name" value="Carbon-nitrogen hydrolase"/>
    <property type="match status" value="1"/>
</dbReference>
<protein>
    <recommendedName>
        <fullName evidence="9">Apolipoprotein N-acyltransferase</fullName>
        <shortName evidence="9">ALP N-acyltransferase</shortName>
        <ecNumber evidence="9">2.3.1.269</ecNumber>
    </recommendedName>
</protein>
<evidence type="ECO:0000256" key="2">
    <source>
        <dbReference type="ARBA" id="ARBA00010065"/>
    </source>
</evidence>
<feature type="transmembrane region" description="Helical" evidence="9">
    <location>
        <begin position="30"/>
        <end position="46"/>
    </location>
</feature>
<feature type="transmembrane region" description="Helical" evidence="9">
    <location>
        <begin position="7"/>
        <end position="24"/>
    </location>
</feature>
<evidence type="ECO:0000256" key="9">
    <source>
        <dbReference type="HAMAP-Rule" id="MF_01148"/>
    </source>
</evidence>
<dbReference type="Gene3D" id="3.60.110.10">
    <property type="entry name" value="Carbon-nitrogen hydrolase"/>
    <property type="match status" value="1"/>
</dbReference>
<dbReference type="EC" id="2.3.1.269" evidence="9"/>
<dbReference type="InterPro" id="IPR045378">
    <property type="entry name" value="LNT_N"/>
</dbReference>
<keyword evidence="7 9" id="KW-0472">Membrane</keyword>
<dbReference type="STRING" id="1123491.SAMN02745782_01775"/>
<dbReference type="GO" id="GO:0005886">
    <property type="term" value="C:plasma membrane"/>
    <property type="evidence" value="ECO:0007669"/>
    <property type="project" value="UniProtKB-SubCell"/>
</dbReference>
<dbReference type="HAMAP" id="MF_01148">
    <property type="entry name" value="Lnt"/>
    <property type="match status" value="1"/>
</dbReference>
<feature type="transmembrane region" description="Helical" evidence="9">
    <location>
        <begin position="480"/>
        <end position="499"/>
    </location>
</feature>
<evidence type="ECO:0000313" key="12">
    <source>
        <dbReference type="Proteomes" id="UP000190834"/>
    </source>
</evidence>
<evidence type="ECO:0000259" key="10">
    <source>
        <dbReference type="PROSITE" id="PS50263"/>
    </source>
</evidence>
<dbReference type="GO" id="GO:0042158">
    <property type="term" value="P:lipoprotein biosynthetic process"/>
    <property type="evidence" value="ECO:0007669"/>
    <property type="project" value="UniProtKB-UniRule"/>
</dbReference>
<comment type="function">
    <text evidence="9">Catalyzes the phospholipid dependent N-acylation of the N-terminal cysteine of apolipoprotein, the last step in lipoprotein maturation.</text>
</comment>
<dbReference type="RefSeq" id="WP_078926170.1">
    <property type="nucleotide sequence ID" value="NZ_FUXB01000008.1"/>
</dbReference>